<organism evidence="1 2">
    <name type="scientific">Terriglobus roseus (strain DSM 18391 / NRRL B-41598 / KBS 63)</name>
    <dbReference type="NCBI Taxonomy" id="926566"/>
    <lineage>
        <taxon>Bacteria</taxon>
        <taxon>Pseudomonadati</taxon>
        <taxon>Acidobacteriota</taxon>
        <taxon>Terriglobia</taxon>
        <taxon>Terriglobales</taxon>
        <taxon>Acidobacteriaceae</taxon>
        <taxon>Terriglobus</taxon>
    </lineage>
</organism>
<evidence type="ECO:0000313" key="2">
    <source>
        <dbReference type="Proteomes" id="UP000006056"/>
    </source>
</evidence>
<protein>
    <submittedName>
        <fullName evidence="1">Uncharacterized protein</fullName>
    </submittedName>
</protein>
<dbReference type="EMBL" id="CP003379">
    <property type="protein sequence ID" value="AFL87465.1"/>
    <property type="molecule type" value="Genomic_DNA"/>
</dbReference>
<gene>
    <name evidence="1" type="ordered locus">Terro_1149</name>
</gene>
<reference evidence="1 2" key="1">
    <citation type="submission" date="2012-06" db="EMBL/GenBank/DDBJ databases">
        <title>Complete genome of Terriglobus roseus DSM 18391.</title>
        <authorList>
            <consortium name="US DOE Joint Genome Institute (JGI-PGF)"/>
            <person name="Lucas S."/>
            <person name="Copeland A."/>
            <person name="Lapidus A."/>
            <person name="Glavina del Rio T."/>
            <person name="Dalin E."/>
            <person name="Tice H."/>
            <person name="Bruce D."/>
            <person name="Goodwin L."/>
            <person name="Pitluck S."/>
            <person name="Peters L."/>
            <person name="Mikhailova N."/>
            <person name="Munk A.C.C."/>
            <person name="Kyrpides N."/>
            <person name="Mavromatis K."/>
            <person name="Ivanova N."/>
            <person name="Brettin T."/>
            <person name="Detter J.C."/>
            <person name="Han C."/>
            <person name="Larimer F."/>
            <person name="Land M."/>
            <person name="Hauser L."/>
            <person name="Markowitz V."/>
            <person name="Cheng J.-F."/>
            <person name="Hugenholtz P."/>
            <person name="Woyke T."/>
            <person name="Wu D."/>
            <person name="Brambilla E."/>
            <person name="Klenk H.-P."/>
            <person name="Eisen J.A."/>
        </authorList>
    </citation>
    <scope>NUCLEOTIDE SEQUENCE [LARGE SCALE GENOMIC DNA]</scope>
    <source>
        <strain evidence="2">DSM 18391 / NRRL B-41598 / KBS 63</strain>
    </source>
</reference>
<evidence type="ECO:0000313" key="1">
    <source>
        <dbReference type="EMBL" id="AFL87465.1"/>
    </source>
</evidence>
<name>I3ZDZ7_TERRK</name>
<dbReference type="Proteomes" id="UP000006056">
    <property type="component" value="Chromosome"/>
</dbReference>
<dbReference type="AlphaFoldDB" id="I3ZDZ7"/>
<keyword evidence="2" id="KW-1185">Reference proteome</keyword>
<accession>I3ZDZ7</accession>
<dbReference type="KEGG" id="trs:Terro_1149"/>
<dbReference type="HOGENOM" id="CLU_891185_0_0_0"/>
<sequence length="312" mass="33710">MARLCALGRDWEGTYSAARWYTRKSAPPEQAAHLPVGFALLLKADLSLQAVARALEDLKKLYERVPFDEDIDSVFTYVIIALEVMRPDDGIAAARMRQAGLLDAVSGKKPSLPSGKAEAEAWHFLALLRAAGQTDAEKTERTLLLGAIAARTAPLSATDQYTAQRGRAAYEWLGREAPTIQVARSTYPPVITRRAPVTARATLLVVEMVDAADAPALSLAMDSLRSHLQPGTEARLVLIGTRPAPAKRTANPPSIRADYTNDALLETLSMESGPALVLLGADHRVRWVGTGAAAWLNPQQQAEILLSRTASQ</sequence>
<proteinExistence type="predicted"/>